<dbReference type="Proteomes" id="UP001060215">
    <property type="component" value="Chromosome 10"/>
</dbReference>
<organism evidence="1 2">
    <name type="scientific">Camellia lanceoleosa</name>
    <dbReference type="NCBI Taxonomy" id="1840588"/>
    <lineage>
        <taxon>Eukaryota</taxon>
        <taxon>Viridiplantae</taxon>
        <taxon>Streptophyta</taxon>
        <taxon>Embryophyta</taxon>
        <taxon>Tracheophyta</taxon>
        <taxon>Spermatophyta</taxon>
        <taxon>Magnoliopsida</taxon>
        <taxon>eudicotyledons</taxon>
        <taxon>Gunneridae</taxon>
        <taxon>Pentapetalae</taxon>
        <taxon>asterids</taxon>
        <taxon>Ericales</taxon>
        <taxon>Theaceae</taxon>
        <taxon>Camellia</taxon>
    </lineage>
</organism>
<dbReference type="EMBL" id="CM045767">
    <property type="protein sequence ID" value="KAI7996400.1"/>
    <property type="molecule type" value="Genomic_DNA"/>
</dbReference>
<evidence type="ECO:0000313" key="1">
    <source>
        <dbReference type="EMBL" id="KAI7996400.1"/>
    </source>
</evidence>
<reference evidence="1 2" key="1">
    <citation type="journal article" date="2022" name="Plant J.">
        <title>Chromosome-level genome of Camellia lanceoleosa provides a valuable resource for understanding genome evolution and self-incompatibility.</title>
        <authorList>
            <person name="Gong W."/>
            <person name="Xiao S."/>
            <person name="Wang L."/>
            <person name="Liao Z."/>
            <person name="Chang Y."/>
            <person name="Mo W."/>
            <person name="Hu G."/>
            <person name="Li W."/>
            <person name="Zhao G."/>
            <person name="Zhu H."/>
            <person name="Hu X."/>
            <person name="Ji K."/>
            <person name="Xiang X."/>
            <person name="Song Q."/>
            <person name="Yuan D."/>
            <person name="Jin S."/>
            <person name="Zhang L."/>
        </authorList>
    </citation>
    <scope>NUCLEOTIDE SEQUENCE [LARGE SCALE GENOMIC DNA]</scope>
    <source>
        <strain evidence="1">SQ_2022a</strain>
    </source>
</reference>
<proteinExistence type="predicted"/>
<accession>A0ACC0G894</accession>
<sequence length="425" mass="47972">MEDMPLDRWALIGFTANDRYNKLNPNSFIRNLRARCYNRAIRVEEPVVRRFTNMNEFSSIAAIQKLLHKVVEEASQKRKGQLQLILCVMSARDDGYKYLKWVSETQIGVLTQCCLVGTANKGKDQDLANIGLKINCKLGGSNVELNGPLPGFEGDEHVMFVGADVNHPEAFNASCPSIAAVVASVNWPVANRYVARICPQEHRKEKIVNFGAMCLDLVNTYAKLNKVKPKKIVVFRDGVSEGQFDMVLNEELLDLKNAIYEGNYRPMITLVVAQKWHQTRLFLENERDGGASGNVPPGTVVDTTIVHHLEFDFYLCSHYGNIGTSKPTHYYCLFDENKFTSDKLQKLVYNLCYTFARCTKPVSLVPPMFYADLVAYRGRKYQEVVMEFQPPPSVASSSSSSSSAASLNERFYALHPDVKDTMFFI</sequence>
<evidence type="ECO:0000313" key="2">
    <source>
        <dbReference type="Proteomes" id="UP001060215"/>
    </source>
</evidence>
<protein>
    <submittedName>
        <fullName evidence="1">Protein argonaute 2</fullName>
    </submittedName>
</protein>
<comment type="caution">
    <text evidence="1">The sequence shown here is derived from an EMBL/GenBank/DDBJ whole genome shotgun (WGS) entry which is preliminary data.</text>
</comment>
<keyword evidence="2" id="KW-1185">Reference proteome</keyword>
<gene>
    <name evidence="1" type="ORF">LOK49_LG10G02961</name>
</gene>
<name>A0ACC0G894_9ERIC</name>